<comment type="caution">
    <text evidence="1">The sequence shown here is derived from an EMBL/GenBank/DDBJ whole genome shotgun (WGS) entry which is preliminary data.</text>
</comment>
<evidence type="ECO:0008006" key="3">
    <source>
        <dbReference type="Google" id="ProtNLM"/>
    </source>
</evidence>
<protein>
    <recommendedName>
        <fullName evidence="3">37S ribosomal protein S35, mitochondrial</fullName>
    </recommendedName>
</protein>
<dbReference type="Proteomes" id="UP000775547">
    <property type="component" value="Unassembled WGS sequence"/>
</dbReference>
<dbReference type="AlphaFoldDB" id="A0A9P7KBQ7"/>
<dbReference type="GO" id="GO:0005763">
    <property type="term" value="C:mitochondrial small ribosomal subunit"/>
    <property type="evidence" value="ECO:0007669"/>
    <property type="project" value="TreeGrafter"/>
</dbReference>
<dbReference type="PANTHER" id="PTHR28158:SF1">
    <property type="entry name" value="SMALL RIBOSOMAL SUBUNIT PROTEIN MS45"/>
    <property type="match status" value="1"/>
</dbReference>
<proteinExistence type="predicted"/>
<name>A0A9P7KBQ7_9AGAR</name>
<keyword evidence="2" id="KW-1185">Reference proteome</keyword>
<dbReference type="GO" id="GO:0003735">
    <property type="term" value="F:structural constituent of ribosome"/>
    <property type="evidence" value="ECO:0007669"/>
    <property type="project" value="TreeGrafter"/>
</dbReference>
<dbReference type="InterPro" id="IPR021036">
    <property type="entry name" value="Ribosomal_mS45"/>
</dbReference>
<dbReference type="GO" id="GO:0032543">
    <property type="term" value="P:mitochondrial translation"/>
    <property type="evidence" value="ECO:0007669"/>
    <property type="project" value="TreeGrafter"/>
</dbReference>
<gene>
    <name evidence="1" type="ORF">DXG03_001530</name>
</gene>
<dbReference type="EMBL" id="JABCKV010000132">
    <property type="protein sequence ID" value="KAG5643140.1"/>
    <property type="molecule type" value="Genomic_DNA"/>
</dbReference>
<reference evidence="1" key="2">
    <citation type="submission" date="2021-10" db="EMBL/GenBank/DDBJ databases">
        <title>Phylogenomics reveals ancestral predisposition of the termite-cultivated fungus Termitomyces towards a domesticated lifestyle.</title>
        <authorList>
            <person name="Auxier B."/>
            <person name="Grum-Grzhimaylo A."/>
            <person name="Cardenas M.E."/>
            <person name="Lodge J.D."/>
            <person name="Laessoe T."/>
            <person name="Pedersen O."/>
            <person name="Smith M.E."/>
            <person name="Kuyper T.W."/>
            <person name="Franco-Molano E.A."/>
            <person name="Baroni T.J."/>
            <person name="Aanen D.K."/>
        </authorList>
    </citation>
    <scope>NUCLEOTIDE SEQUENCE</scope>
    <source>
        <strain evidence="1">AP01</strain>
        <tissue evidence="1">Mycelium</tissue>
    </source>
</reference>
<dbReference type="PANTHER" id="PTHR28158">
    <property type="entry name" value="37S RIBOSOMAL PROTEIN S35, MITOCHONDRIAL"/>
    <property type="match status" value="1"/>
</dbReference>
<accession>A0A9P7KBQ7</accession>
<reference evidence="1" key="1">
    <citation type="submission" date="2020-07" db="EMBL/GenBank/DDBJ databases">
        <authorList>
            <person name="Nieuwenhuis M."/>
            <person name="Van De Peppel L.J.J."/>
        </authorList>
    </citation>
    <scope>NUCLEOTIDE SEQUENCE</scope>
    <source>
        <strain evidence="1">AP01</strain>
        <tissue evidence="1">Mycelium</tissue>
    </source>
</reference>
<organism evidence="1 2">
    <name type="scientific">Asterophora parasitica</name>
    <dbReference type="NCBI Taxonomy" id="117018"/>
    <lineage>
        <taxon>Eukaryota</taxon>
        <taxon>Fungi</taxon>
        <taxon>Dikarya</taxon>
        <taxon>Basidiomycota</taxon>
        <taxon>Agaricomycotina</taxon>
        <taxon>Agaricomycetes</taxon>
        <taxon>Agaricomycetidae</taxon>
        <taxon>Agaricales</taxon>
        <taxon>Tricholomatineae</taxon>
        <taxon>Lyophyllaceae</taxon>
        <taxon>Asterophora</taxon>
    </lineage>
</organism>
<sequence length="331" mass="37870">MFSHLGPRCVRACLRPSPQLYAQRSLAYTPSLRSELAPEPPSEEELKDPIEEVFQKLEATPEEEGRQPETYNEFMQSMGEKYRKADAPNKWLGGAPFPMNPSFKPPSPVSDAVRSMIYQSYMLDPVKNNVRVLSQRYHLSLKRVDAILRLKGMEQDWIKGKTLQTGFLTGMEHILGVDSSDVQVSAELRKDTHEVDQLEEEENRDAARQRYQQQYWESVPEDGREPIVPASIEHAKSTAKRYAKAQEAYKSNPRLMPRVKDSTTQTPKEKVQVITKDGRPSMKFVDVGGHFIEVDERLKRIAESERRAKITARKAEERQAAALKRRAARSS</sequence>
<evidence type="ECO:0000313" key="1">
    <source>
        <dbReference type="EMBL" id="KAG5643140.1"/>
    </source>
</evidence>
<evidence type="ECO:0000313" key="2">
    <source>
        <dbReference type="Proteomes" id="UP000775547"/>
    </source>
</evidence>
<dbReference type="Pfam" id="PF12298">
    <property type="entry name" value="Bot1p"/>
    <property type="match status" value="1"/>
</dbReference>
<dbReference type="OrthoDB" id="10052321at2759"/>